<sequence length="154" mass="17031">MKLMQLQEELQLDGSDEAWLSCVGVWHTSKRIGLLRALESNNATHQQQHDLPNVAAAFSQTLASLGQHMPCRLDLSLPRSLPSGQHYLVAANLRQNEQLMPHYIKQLLLVLLEHLTETGADHDGTLLVSIYESGSTDATPQYLAVLEVLLEALG</sequence>
<reference evidence="1 2" key="1">
    <citation type="submission" date="2020-02" db="EMBL/GenBank/DDBJ databases">
        <title>Draft genome sequence of Haematococcus lacustris strain NIES-144.</title>
        <authorList>
            <person name="Morimoto D."/>
            <person name="Nakagawa S."/>
            <person name="Yoshida T."/>
            <person name="Sawayama S."/>
        </authorList>
    </citation>
    <scope>NUCLEOTIDE SEQUENCE [LARGE SCALE GENOMIC DNA]</scope>
    <source>
        <strain evidence="1 2">NIES-144</strain>
    </source>
</reference>
<organism evidence="1 2">
    <name type="scientific">Haematococcus lacustris</name>
    <name type="common">Green alga</name>
    <name type="synonym">Haematococcus pluvialis</name>
    <dbReference type="NCBI Taxonomy" id="44745"/>
    <lineage>
        <taxon>Eukaryota</taxon>
        <taxon>Viridiplantae</taxon>
        <taxon>Chlorophyta</taxon>
        <taxon>core chlorophytes</taxon>
        <taxon>Chlorophyceae</taxon>
        <taxon>CS clade</taxon>
        <taxon>Chlamydomonadales</taxon>
        <taxon>Haematococcaceae</taxon>
        <taxon>Haematococcus</taxon>
    </lineage>
</organism>
<keyword evidence="2" id="KW-1185">Reference proteome</keyword>
<gene>
    <name evidence="1" type="ORF">HaLaN_18141</name>
</gene>
<accession>A0A699ZE77</accession>
<dbReference type="Proteomes" id="UP000485058">
    <property type="component" value="Unassembled WGS sequence"/>
</dbReference>
<evidence type="ECO:0000313" key="1">
    <source>
        <dbReference type="EMBL" id="GFH20933.1"/>
    </source>
</evidence>
<name>A0A699ZE77_HAELA</name>
<dbReference type="AlphaFoldDB" id="A0A699ZE77"/>
<proteinExistence type="predicted"/>
<dbReference type="PANTHER" id="PTHR34144">
    <property type="entry name" value="CHROMOSOME 8, WHOLE GENOME SHOTGUN SEQUENCE"/>
    <property type="match status" value="1"/>
</dbReference>
<comment type="caution">
    <text evidence="1">The sequence shown here is derived from an EMBL/GenBank/DDBJ whole genome shotgun (WGS) entry which is preliminary data.</text>
</comment>
<dbReference type="EMBL" id="BLLF01001729">
    <property type="protein sequence ID" value="GFH20933.1"/>
    <property type="molecule type" value="Genomic_DNA"/>
</dbReference>
<dbReference type="InterPro" id="IPR021047">
    <property type="entry name" value="Mannosyltransferase_CMT1"/>
</dbReference>
<protein>
    <submittedName>
        <fullName evidence="1">Uncharacterized protein</fullName>
    </submittedName>
</protein>
<dbReference type="Pfam" id="PF11735">
    <property type="entry name" value="CAP59_mtransfer"/>
    <property type="match status" value="1"/>
</dbReference>
<dbReference type="PANTHER" id="PTHR34144:SF7">
    <property type="entry name" value="EXPORT PROTEIN (CAP59), PUTATIVE (AFU_ORTHOLOGUE AFUA_7G05020)-RELATED"/>
    <property type="match status" value="1"/>
</dbReference>
<evidence type="ECO:0000313" key="2">
    <source>
        <dbReference type="Proteomes" id="UP000485058"/>
    </source>
</evidence>